<dbReference type="Gramene" id="OE9A085894T1">
    <property type="protein sequence ID" value="OE9A085894C1"/>
    <property type="gene ID" value="OE9A085894"/>
</dbReference>
<dbReference type="InterPro" id="IPR005607">
    <property type="entry name" value="BSD_dom"/>
</dbReference>
<feature type="compositionally biased region" description="Acidic residues" evidence="1">
    <location>
        <begin position="64"/>
        <end position="78"/>
    </location>
</feature>
<feature type="compositionally biased region" description="Basic and acidic residues" evidence="1">
    <location>
        <begin position="79"/>
        <end position="91"/>
    </location>
</feature>
<evidence type="ECO:0000313" key="3">
    <source>
        <dbReference type="EMBL" id="CAA3022902.1"/>
    </source>
</evidence>
<feature type="domain" description="BSD" evidence="2">
    <location>
        <begin position="206"/>
        <end position="261"/>
    </location>
</feature>
<dbReference type="InterPro" id="IPR035925">
    <property type="entry name" value="BSD_dom_sf"/>
</dbReference>
<gene>
    <name evidence="3" type="ORF">OLEA9_A085894</name>
</gene>
<feature type="region of interest" description="Disordered" evidence="1">
    <location>
        <begin position="131"/>
        <end position="165"/>
    </location>
</feature>
<sequence length="452" mass="51411">MSWLARSIANSLHLDEDADLVAQNDSAPLTHPEDGGRPGDQYPENIISKDEGERYVEDRSLYANDDDNDDDDDDDDDDSRNNLHGLKEDLSEFKEQFTRQLRGVASFLAPPPPPLPGQKLGLCSESKLKKEGLEYEDEEEEEEEEGELEECGEGEPGQFGDHSNLLQSKDYYRPEDAVGITEEVLAFARNIAHHPETWLDFPLSDEEEFDDFDLSDAQVKHALGVEHLEQRLAALRYELCPAHMSEGYFWMVYFVLLHSRLTKHDADFLSTPQLVEARAMWMQELQKRTKAESDWFGSSTFYSKESVDSPREIFSASSYEDAHYGNMSGRMVPFDSMACQATNDCEIEKHPLESNEIEFIDKSVIEEDPASKPVEKEIVSPSIELQVQDYNKDYDDDDDWLKEDPDLVECSGTTIFGNGEDVSFSDLEDDIDCTMPVNYKIVSSDENKPTKT</sequence>
<dbReference type="SMART" id="SM00751">
    <property type="entry name" value="BSD"/>
    <property type="match status" value="1"/>
</dbReference>
<feature type="compositionally biased region" description="Acidic residues" evidence="1">
    <location>
        <begin position="134"/>
        <end position="153"/>
    </location>
</feature>
<evidence type="ECO:0000256" key="1">
    <source>
        <dbReference type="SAM" id="MobiDB-lite"/>
    </source>
</evidence>
<feature type="region of interest" description="Disordered" evidence="1">
    <location>
        <begin position="14"/>
        <end position="91"/>
    </location>
</feature>
<dbReference type="PROSITE" id="PS50858">
    <property type="entry name" value="BSD"/>
    <property type="match status" value="1"/>
</dbReference>
<dbReference type="Gene3D" id="1.10.3970.10">
    <property type="entry name" value="BSD domain"/>
    <property type="match status" value="1"/>
</dbReference>
<name>A0A8S0UXJ3_OLEEU</name>
<evidence type="ECO:0000313" key="4">
    <source>
        <dbReference type="Proteomes" id="UP000594638"/>
    </source>
</evidence>
<dbReference type="Proteomes" id="UP000594638">
    <property type="component" value="Unassembled WGS sequence"/>
</dbReference>
<proteinExistence type="predicted"/>
<dbReference type="PANTHER" id="PTHR31923:SF27">
    <property type="entry name" value="BSD DOMAIN-CONTAINING PROTEIN"/>
    <property type="match status" value="1"/>
</dbReference>
<protein>
    <recommendedName>
        <fullName evidence="2">BSD domain-containing protein</fullName>
    </recommendedName>
</protein>
<accession>A0A8S0UXJ3</accession>
<keyword evidence="4" id="KW-1185">Reference proteome</keyword>
<feature type="compositionally biased region" description="Basic and acidic residues" evidence="1">
    <location>
        <begin position="47"/>
        <end position="60"/>
    </location>
</feature>
<dbReference type="EMBL" id="CACTIH010009079">
    <property type="protein sequence ID" value="CAA3022902.1"/>
    <property type="molecule type" value="Genomic_DNA"/>
</dbReference>
<dbReference type="OrthoDB" id="2021158at2759"/>
<dbReference type="PANTHER" id="PTHR31923">
    <property type="entry name" value="BSD DOMAIN-CONTAINING PROTEIN"/>
    <property type="match status" value="1"/>
</dbReference>
<dbReference type="Pfam" id="PF03909">
    <property type="entry name" value="BSD"/>
    <property type="match status" value="1"/>
</dbReference>
<comment type="caution">
    <text evidence="3">The sequence shown here is derived from an EMBL/GenBank/DDBJ whole genome shotgun (WGS) entry which is preliminary data.</text>
</comment>
<dbReference type="AlphaFoldDB" id="A0A8S0UXJ3"/>
<dbReference type="SUPFAM" id="SSF140383">
    <property type="entry name" value="BSD domain-like"/>
    <property type="match status" value="1"/>
</dbReference>
<organism evidence="3 4">
    <name type="scientific">Olea europaea subsp. europaea</name>
    <dbReference type="NCBI Taxonomy" id="158383"/>
    <lineage>
        <taxon>Eukaryota</taxon>
        <taxon>Viridiplantae</taxon>
        <taxon>Streptophyta</taxon>
        <taxon>Embryophyta</taxon>
        <taxon>Tracheophyta</taxon>
        <taxon>Spermatophyta</taxon>
        <taxon>Magnoliopsida</taxon>
        <taxon>eudicotyledons</taxon>
        <taxon>Gunneridae</taxon>
        <taxon>Pentapetalae</taxon>
        <taxon>asterids</taxon>
        <taxon>lamiids</taxon>
        <taxon>Lamiales</taxon>
        <taxon>Oleaceae</taxon>
        <taxon>Oleeae</taxon>
        <taxon>Olea</taxon>
    </lineage>
</organism>
<reference evidence="3 4" key="1">
    <citation type="submission" date="2019-12" db="EMBL/GenBank/DDBJ databases">
        <authorList>
            <person name="Alioto T."/>
            <person name="Alioto T."/>
            <person name="Gomez Garrido J."/>
        </authorList>
    </citation>
    <scope>NUCLEOTIDE SEQUENCE [LARGE SCALE GENOMIC DNA]</scope>
</reference>
<evidence type="ECO:0000259" key="2">
    <source>
        <dbReference type="PROSITE" id="PS50858"/>
    </source>
</evidence>